<evidence type="ECO:0000256" key="1">
    <source>
        <dbReference type="ARBA" id="ARBA00004651"/>
    </source>
</evidence>
<keyword evidence="8 10" id="KW-0325">Glycoprotein</keyword>
<accession>A0A7R9JX02</accession>
<keyword evidence="6 10" id="KW-0472">Membrane</keyword>
<dbReference type="InterPro" id="IPR001817">
    <property type="entry name" value="Vasoprsn_rcpt"/>
</dbReference>
<dbReference type="SMART" id="SM01381">
    <property type="entry name" value="7TM_GPCR_Srsx"/>
    <property type="match status" value="1"/>
</dbReference>
<feature type="transmembrane region" description="Helical" evidence="10">
    <location>
        <begin position="365"/>
        <end position="386"/>
    </location>
</feature>
<evidence type="ECO:0000256" key="4">
    <source>
        <dbReference type="ARBA" id="ARBA00022989"/>
    </source>
</evidence>
<dbReference type="AlphaFoldDB" id="A0A7R9JX02"/>
<sequence>MMEILDRINDRINDCKGTRIRSDEIWSQTMSVCIATHSSPDRVGDTIRGSHTSVDLPAERRGPPSHRFGVSEAVLDPDLSSASVLSVPVPTFDLRSTPGVYDIMVMEVAEEDEELPYLVTREDNTTEWKLPIDMVFNSGNVVSIVTYSILLIISSVGNITVLIILRRKKTKRSRINLLLMHLAIADLFVTLLMMPLEIGWNFTVSWTASDALCRVMAFFRIFGLYLSSFVLVCISIDRYYAVLKPMALHGVDRRARIMLTVAWVLSIISSAPQIVLFHVEPHSKVSWYVQCVTFHSFPSKTQELTYLVFGMAMMYGIPLLVIIFTYVSILLEIYRRSRQTTTDTFRRSSLGYLGKAKVRTLKMTIIIVLVFIICWTPYYIMCVWYWSDIKSAKKVDQWIQKFLFLFASTNSCMNPIVYGAFNIRRRGATVSGTTTEGQVRDRLSTFSSTGADHRPSSSIRLVHFHSLQLIKTG</sequence>
<evidence type="ECO:0000256" key="3">
    <source>
        <dbReference type="ARBA" id="ARBA00022692"/>
    </source>
</evidence>
<keyword evidence="4 10" id="KW-1133">Transmembrane helix</keyword>
<dbReference type="SUPFAM" id="SSF81321">
    <property type="entry name" value="Family A G protein-coupled receptor-like"/>
    <property type="match status" value="1"/>
</dbReference>
<dbReference type="InterPro" id="IPR017452">
    <property type="entry name" value="GPCR_Rhodpsn_7TM"/>
</dbReference>
<proteinExistence type="inferred from homology"/>
<evidence type="ECO:0000256" key="11">
    <source>
        <dbReference type="SAM" id="MobiDB-lite"/>
    </source>
</evidence>
<comment type="similarity">
    <text evidence="10">Belongs to the G-protein coupled receptor 1 family. Vasopressin/oxytocin receptor subfamily.</text>
</comment>
<dbReference type="GO" id="GO:0042277">
    <property type="term" value="F:peptide binding"/>
    <property type="evidence" value="ECO:0007669"/>
    <property type="project" value="TreeGrafter"/>
</dbReference>
<evidence type="ECO:0000256" key="6">
    <source>
        <dbReference type="ARBA" id="ARBA00023136"/>
    </source>
</evidence>
<comment type="subcellular location">
    <subcellularLocation>
        <location evidence="1 10">Cell membrane</location>
        <topology evidence="1 10">Multi-pass membrane protein</topology>
    </subcellularLocation>
</comment>
<feature type="transmembrane region" description="Helical" evidence="10">
    <location>
        <begin position="398"/>
        <end position="421"/>
    </location>
</feature>
<dbReference type="PROSITE" id="PS50262">
    <property type="entry name" value="G_PROTEIN_RECEP_F1_2"/>
    <property type="match status" value="1"/>
</dbReference>
<evidence type="ECO:0000259" key="12">
    <source>
        <dbReference type="PROSITE" id="PS50262"/>
    </source>
</evidence>
<feature type="transmembrane region" description="Helical" evidence="10">
    <location>
        <begin position="257"/>
        <end position="279"/>
    </location>
</feature>
<name>A0A7R9JX02_TIMGE</name>
<organism evidence="13">
    <name type="scientific">Timema genevievae</name>
    <name type="common">Walking stick</name>
    <dbReference type="NCBI Taxonomy" id="629358"/>
    <lineage>
        <taxon>Eukaryota</taxon>
        <taxon>Metazoa</taxon>
        <taxon>Ecdysozoa</taxon>
        <taxon>Arthropoda</taxon>
        <taxon>Hexapoda</taxon>
        <taxon>Insecta</taxon>
        <taxon>Pterygota</taxon>
        <taxon>Neoptera</taxon>
        <taxon>Polyneoptera</taxon>
        <taxon>Phasmatodea</taxon>
        <taxon>Timematodea</taxon>
        <taxon>Timematoidea</taxon>
        <taxon>Timematidae</taxon>
        <taxon>Timema</taxon>
    </lineage>
</organism>
<keyword evidence="5 10" id="KW-0297">G-protein coupled receptor</keyword>
<evidence type="ECO:0000256" key="10">
    <source>
        <dbReference type="RuleBase" id="RU046427"/>
    </source>
</evidence>
<feature type="transmembrane region" description="Helical" evidence="10">
    <location>
        <begin position="306"/>
        <end position="331"/>
    </location>
</feature>
<keyword evidence="3 10" id="KW-0812">Transmembrane</keyword>
<dbReference type="Gene3D" id="1.20.1070.10">
    <property type="entry name" value="Rhodopsin 7-helix transmembrane proteins"/>
    <property type="match status" value="1"/>
</dbReference>
<dbReference type="EMBL" id="OE840726">
    <property type="protein sequence ID" value="CAD7592231.1"/>
    <property type="molecule type" value="Genomic_DNA"/>
</dbReference>
<evidence type="ECO:0000256" key="5">
    <source>
        <dbReference type="ARBA" id="ARBA00023040"/>
    </source>
</evidence>
<dbReference type="PROSITE" id="PS00237">
    <property type="entry name" value="G_PROTEIN_RECEP_F1_1"/>
    <property type="match status" value="1"/>
</dbReference>
<dbReference type="PRINTS" id="PR00237">
    <property type="entry name" value="GPCRRHODOPSN"/>
</dbReference>
<reference evidence="13" key="1">
    <citation type="submission" date="2020-11" db="EMBL/GenBank/DDBJ databases">
        <authorList>
            <person name="Tran Van P."/>
        </authorList>
    </citation>
    <scope>NUCLEOTIDE SEQUENCE</scope>
</reference>
<evidence type="ECO:0000256" key="7">
    <source>
        <dbReference type="ARBA" id="ARBA00023170"/>
    </source>
</evidence>
<feature type="transmembrane region" description="Helical" evidence="10">
    <location>
        <begin position="144"/>
        <end position="165"/>
    </location>
</feature>
<feature type="transmembrane region" description="Helical" evidence="10">
    <location>
        <begin position="177"/>
        <end position="196"/>
    </location>
</feature>
<evidence type="ECO:0000256" key="2">
    <source>
        <dbReference type="ARBA" id="ARBA00022475"/>
    </source>
</evidence>
<dbReference type="GO" id="GO:0005886">
    <property type="term" value="C:plasma membrane"/>
    <property type="evidence" value="ECO:0007669"/>
    <property type="project" value="UniProtKB-SubCell"/>
</dbReference>
<gene>
    <name evidence="13" type="ORF">TGEB3V08_LOCUS4854</name>
</gene>
<dbReference type="InterPro" id="IPR000276">
    <property type="entry name" value="GPCR_Rhodpsn"/>
</dbReference>
<dbReference type="GO" id="GO:0032870">
    <property type="term" value="P:cellular response to hormone stimulus"/>
    <property type="evidence" value="ECO:0007669"/>
    <property type="project" value="TreeGrafter"/>
</dbReference>
<dbReference type="GO" id="GO:0097003">
    <property type="term" value="F:adipokinetic hormone receptor activity"/>
    <property type="evidence" value="ECO:0007669"/>
    <property type="project" value="TreeGrafter"/>
</dbReference>
<dbReference type="GO" id="GO:0005000">
    <property type="term" value="F:vasopressin receptor activity"/>
    <property type="evidence" value="ECO:0007669"/>
    <property type="project" value="InterPro"/>
</dbReference>
<keyword evidence="7 10" id="KW-0675">Receptor</keyword>
<dbReference type="Pfam" id="PF00001">
    <property type="entry name" value="7tm_1"/>
    <property type="match status" value="1"/>
</dbReference>
<keyword evidence="9 10" id="KW-0807">Transducer</keyword>
<feature type="region of interest" description="Disordered" evidence="11">
    <location>
        <begin position="43"/>
        <end position="64"/>
    </location>
</feature>
<feature type="transmembrane region" description="Helical" evidence="10">
    <location>
        <begin position="216"/>
        <end position="236"/>
    </location>
</feature>
<dbReference type="PANTHER" id="PTHR24241">
    <property type="entry name" value="NEUROPEPTIDE RECEPTOR-RELATED G-PROTEIN COUPLED RECEPTOR"/>
    <property type="match status" value="1"/>
</dbReference>
<evidence type="ECO:0000313" key="13">
    <source>
        <dbReference type="EMBL" id="CAD7592231.1"/>
    </source>
</evidence>
<evidence type="ECO:0000256" key="8">
    <source>
        <dbReference type="ARBA" id="ARBA00023180"/>
    </source>
</evidence>
<feature type="domain" description="G-protein coupled receptors family 1 profile" evidence="12">
    <location>
        <begin position="157"/>
        <end position="418"/>
    </location>
</feature>
<evidence type="ECO:0000256" key="9">
    <source>
        <dbReference type="ARBA" id="ARBA00023224"/>
    </source>
</evidence>
<protein>
    <recommendedName>
        <fullName evidence="12">G-protein coupled receptors family 1 profile domain-containing protein</fullName>
    </recommendedName>
</protein>
<keyword evidence="2" id="KW-1003">Cell membrane</keyword>
<dbReference type="CDD" id="cd15382">
    <property type="entry name" value="7tmA_AKHR"/>
    <property type="match status" value="1"/>
</dbReference>
<dbReference type="PANTHER" id="PTHR24241:SF59">
    <property type="entry name" value="ADIPOKINETIC HORMONE RECEPTOR, ISOFORM C"/>
    <property type="match status" value="1"/>
</dbReference>
<dbReference type="PRINTS" id="PR00896">
    <property type="entry name" value="VASOPRESSINR"/>
</dbReference>